<name>A0A9D4YWX8_CHLVU</name>
<sequence length="114" mass="12009">MALSAARNSLRALTPQLRPAALATRSFATGDKLEQDARTSKPQQVAHQTDEATKDSIRHAAEGDVKEAAKDVGSMAKNAAKGAKESAKLMYDSVKEKAGMGGSGAKEDLKQDKP</sequence>
<dbReference type="EMBL" id="SIDB01000007">
    <property type="protein sequence ID" value="KAI3430647.1"/>
    <property type="molecule type" value="Genomic_DNA"/>
</dbReference>
<dbReference type="OrthoDB" id="510158at2759"/>
<dbReference type="AlphaFoldDB" id="A0A9D4YWX8"/>
<proteinExistence type="predicted"/>
<accession>A0A9D4YWX8</accession>
<organism evidence="2 3">
    <name type="scientific">Chlorella vulgaris</name>
    <name type="common">Green alga</name>
    <dbReference type="NCBI Taxonomy" id="3077"/>
    <lineage>
        <taxon>Eukaryota</taxon>
        <taxon>Viridiplantae</taxon>
        <taxon>Chlorophyta</taxon>
        <taxon>core chlorophytes</taxon>
        <taxon>Trebouxiophyceae</taxon>
        <taxon>Chlorellales</taxon>
        <taxon>Chlorellaceae</taxon>
        <taxon>Chlorella clade</taxon>
        <taxon>Chlorella</taxon>
    </lineage>
</organism>
<evidence type="ECO:0000313" key="2">
    <source>
        <dbReference type="EMBL" id="KAI3430647.1"/>
    </source>
</evidence>
<feature type="compositionally biased region" description="Basic and acidic residues" evidence="1">
    <location>
        <begin position="48"/>
        <end position="57"/>
    </location>
</feature>
<protein>
    <submittedName>
        <fullName evidence="2">Uncharacterized protein</fullName>
    </submittedName>
</protein>
<reference evidence="2" key="1">
    <citation type="journal article" date="2019" name="Plant J.">
        <title>Chlorella vulgaris genome assembly and annotation reveals the molecular basis for metabolic acclimation to high light conditions.</title>
        <authorList>
            <person name="Cecchin M."/>
            <person name="Marcolungo L."/>
            <person name="Rossato M."/>
            <person name="Girolomoni L."/>
            <person name="Cosentino E."/>
            <person name="Cuine S."/>
            <person name="Li-Beisson Y."/>
            <person name="Delledonne M."/>
            <person name="Ballottari M."/>
        </authorList>
    </citation>
    <scope>NUCLEOTIDE SEQUENCE</scope>
    <source>
        <strain evidence="2">211/11P</strain>
    </source>
</reference>
<feature type="region of interest" description="Disordered" evidence="1">
    <location>
        <begin position="28"/>
        <end position="57"/>
    </location>
</feature>
<keyword evidence="3" id="KW-1185">Reference proteome</keyword>
<dbReference type="Proteomes" id="UP001055712">
    <property type="component" value="Unassembled WGS sequence"/>
</dbReference>
<reference evidence="2" key="2">
    <citation type="submission" date="2020-11" db="EMBL/GenBank/DDBJ databases">
        <authorList>
            <person name="Cecchin M."/>
            <person name="Marcolungo L."/>
            <person name="Rossato M."/>
            <person name="Girolomoni L."/>
            <person name="Cosentino E."/>
            <person name="Cuine S."/>
            <person name="Li-Beisson Y."/>
            <person name="Delledonne M."/>
            <person name="Ballottari M."/>
        </authorList>
    </citation>
    <scope>NUCLEOTIDE SEQUENCE</scope>
    <source>
        <strain evidence="2">211/11P</strain>
        <tissue evidence="2">Whole cell</tissue>
    </source>
</reference>
<comment type="caution">
    <text evidence="2">The sequence shown here is derived from an EMBL/GenBank/DDBJ whole genome shotgun (WGS) entry which is preliminary data.</text>
</comment>
<gene>
    <name evidence="2" type="ORF">D9Q98_005240</name>
</gene>
<evidence type="ECO:0000256" key="1">
    <source>
        <dbReference type="SAM" id="MobiDB-lite"/>
    </source>
</evidence>
<evidence type="ECO:0000313" key="3">
    <source>
        <dbReference type="Proteomes" id="UP001055712"/>
    </source>
</evidence>